<evidence type="ECO:0000256" key="1">
    <source>
        <dbReference type="SAM" id="SignalP"/>
    </source>
</evidence>
<feature type="domain" description="CARDB" evidence="2">
    <location>
        <begin position="167"/>
        <end position="210"/>
    </location>
</feature>
<proteinExistence type="predicted"/>
<evidence type="ECO:0000259" key="2">
    <source>
        <dbReference type="Pfam" id="PF07705"/>
    </source>
</evidence>
<feature type="chain" id="PRO_5044195270" evidence="1">
    <location>
        <begin position="29"/>
        <end position="444"/>
    </location>
</feature>
<keyword evidence="1" id="KW-0732">Signal</keyword>
<name>A0AB39T1Q6_9ACTN</name>
<dbReference type="RefSeq" id="WP_369145726.1">
    <property type="nucleotide sequence ID" value="NZ_CP163444.1"/>
</dbReference>
<reference evidence="3" key="1">
    <citation type="submission" date="2024-07" db="EMBL/GenBank/DDBJ databases">
        <authorList>
            <person name="Yu S.T."/>
        </authorList>
    </citation>
    <scope>NUCLEOTIDE SEQUENCE</scope>
    <source>
        <strain evidence="3">R44</strain>
    </source>
</reference>
<organism evidence="3">
    <name type="scientific">Streptomyces sp. R44</name>
    <dbReference type="NCBI Taxonomy" id="3238633"/>
    <lineage>
        <taxon>Bacteria</taxon>
        <taxon>Bacillati</taxon>
        <taxon>Actinomycetota</taxon>
        <taxon>Actinomycetes</taxon>
        <taxon>Kitasatosporales</taxon>
        <taxon>Streptomycetaceae</taxon>
        <taxon>Streptomyces</taxon>
    </lineage>
</organism>
<dbReference type="GO" id="GO:0005975">
    <property type="term" value="P:carbohydrate metabolic process"/>
    <property type="evidence" value="ECO:0007669"/>
    <property type="project" value="UniProtKB-ARBA"/>
</dbReference>
<dbReference type="Gene3D" id="2.60.40.10">
    <property type="entry name" value="Immunoglobulins"/>
    <property type="match status" value="1"/>
</dbReference>
<dbReference type="EMBL" id="CP163444">
    <property type="protein sequence ID" value="XDQ73121.1"/>
    <property type="molecule type" value="Genomic_DNA"/>
</dbReference>
<dbReference type="AlphaFoldDB" id="A0AB39T1Q6"/>
<sequence>MSKSSFGRLARLAACATAAGLVTVGVTAAPAAADSDQLWIVSPWELALPKAVDGGEAQAVTVGLGLYHDNAGYRVTDGRLTVDVSGLAGIADVTWPDTCAPAGTTAVCSFPEVPLTGEAPVEVKLRAAAGAAAGVTGQINYTATATTGSGTLVAPEGSTTVRVASGPDLVVTQAAPVTGVAPGSTVPVPVSVVNKGNEAANGVQVTLYVTRGLDLGTVAPQCTREPLGEGTIKPLTKIDCAFDDVVAPGGTFALPTALQARTAPYAMAERVDIGVHARGGAEDLDPGSNGTVASIGVTNTADFAVRGARLTAAAGETVRADVTFRNRGPAWVANLGSGDPVGSVDVTVPQGATATTVPDACEPRTADGGWWESEVRTGAPRYVCQLPIWVAEQQSMTFPFELRVDTAVTGAKGAIVLNPPYGTGFAFDPNAKNNKAKLVLNPTV</sequence>
<feature type="signal peptide" evidence="1">
    <location>
        <begin position="1"/>
        <end position="28"/>
    </location>
</feature>
<gene>
    <name evidence="3" type="ORF">AB5J54_22630</name>
</gene>
<dbReference type="InterPro" id="IPR013783">
    <property type="entry name" value="Ig-like_fold"/>
</dbReference>
<dbReference type="Pfam" id="PF07705">
    <property type="entry name" value="CARDB"/>
    <property type="match status" value="1"/>
</dbReference>
<accession>A0AB39T1Q6</accession>
<dbReference type="InterPro" id="IPR011635">
    <property type="entry name" value="CARDB"/>
</dbReference>
<evidence type="ECO:0000313" key="3">
    <source>
        <dbReference type="EMBL" id="XDQ73121.1"/>
    </source>
</evidence>
<protein>
    <submittedName>
        <fullName evidence="3">CARDB domain-containing protein</fullName>
    </submittedName>
</protein>